<dbReference type="PROSITE" id="PS00109">
    <property type="entry name" value="PROTEIN_KINASE_TYR"/>
    <property type="match status" value="1"/>
</dbReference>
<dbReference type="GO" id="GO:0004674">
    <property type="term" value="F:protein serine/threonine kinase activity"/>
    <property type="evidence" value="ECO:0007669"/>
    <property type="project" value="UniProtKB-KW"/>
</dbReference>
<keyword evidence="16" id="KW-0325">Glycoprotein</keyword>
<dbReference type="GO" id="GO:0016020">
    <property type="term" value="C:membrane"/>
    <property type="evidence" value="ECO:0007669"/>
    <property type="project" value="UniProtKB-SubCell"/>
</dbReference>
<evidence type="ECO:0000256" key="17">
    <source>
        <dbReference type="ARBA" id="ARBA00047899"/>
    </source>
</evidence>
<evidence type="ECO:0000256" key="6">
    <source>
        <dbReference type="ARBA" id="ARBA00022679"/>
    </source>
</evidence>
<keyword evidence="14 19" id="KW-0472">Membrane</keyword>
<keyword evidence="8 20" id="KW-0732">Signal</keyword>
<sequence length="1046" mass="116328">MPTSNSEKIHYSLGFFFLFVFLANIFASVSTDEEAGALLQWKASLQNDPYKHLTSWAYNYQPNNASTSSTGPCSSWFGISCDIHGSVIRINLTNCALQGTLRKFSLSSFPNLEYFDLSRNSISGSIPPQFGSLSKLIYLDLSNNQFSGKIPKEIGLLSNLQVLLLFNNKLINGSIPQEIGYLTSLTQLDAHRNSLSGLVPTSLGNLTNLAYLHLEMNSLSGFIPLEMGNLSNLVELYMDTNNLIGPLPSSFGNFKKLKVLSLFQNHLSGLIPQEVGNLISLKELSLHSNHFSGLIPESLYGLGNLSFIHLQRNRLSGPIPEHIAKLKSLLGLELWENELTGTLPISIGNLSKLQVLYVRDNYFHGSIPLSIENLRSLVVLRVARNNFTGYLPHNICQGGMLQNFTANNNYLIGPIPKSLKNCTSLVRVRLDGNQFTGNISEAFGVYPDLDYINLSNNKFNGEISKTWGFSSRLTALEIAGNYITGSIPTELGNLTELCILDLSSNLLVGKIPREFGRMDSMVRLILNDNQLSGGVPEIGAMTELEYLDMSMNRLSMSIPGSLGNISKLHYLNLSHNELRNQIPAELGMLAQLSQLDMSYNFLSGEIPTEFKSLQSLLVLNMSHNNLSGVIPGTFEQLLGLMFVDVSYNELWGPIPNSKAFQQAPIEDLQRNKGLCGKVEGLRPCNSSKSKSGKKILRIIYPILGVLIFALCIIFIILRRRKKYMQRTVEIELMNDKKGVLSITDFDGKILYEEIIKATEDFDSAYCIGTGGIGSVFKAEFHSANKNYIVAVKKLHHPSDNDVGEGQSTTTHQKEFLNEVRALTQIRHRNIVKLHGFCSHSRHSFLIYEFLERGSLNAMLSNENAAKELDWDKRVNIIKGVAHGLSYMHTHIFPPIIHRDISSKNILLDSEYEACIADFGTAKLLDQDSSNWTALVGTFGYVAPELAYTMKVSEKCDVYSFGVLVVEIIRGKHPGNLILSLTSPVDRADMRVEDLLDERLPQPTVEILEQLRLADILKLAIACLHGNPRSRPTMHDVSLILSTQILC</sequence>
<evidence type="ECO:0000256" key="10">
    <source>
        <dbReference type="ARBA" id="ARBA00022741"/>
    </source>
</evidence>
<evidence type="ECO:0000256" key="8">
    <source>
        <dbReference type="ARBA" id="ARBA00022729"/>
    </source>
</evidence>
<keyword evidence="6" id="KW-0808">Transferase</keyword>
<keyword evidence="13 19" id="KW-1133">Transmembrane helix</keyword>
<evidence type="ECO:0000256" key="14">
    <source>
        <dbReference type="ARBA" id="ARBA00023136"/>
    </source>
</evidence>
<dbReference type="InterPro" id="IPR013210">
    <property type="entry name" value="LRR_N_plant-typ"/>
</dbReference>
<dbReference type="Pfam" id="PF08263">
    <property type="entry name" value="LRRNT_2"/>
    <property type="match status" value="1"/>
</dbReference>
<dbReference type="Gene3D" id="3.30.200.20">
    <property type="entry name" value="Phosphorylase Kinase, domain 1"/>
    <property type="match status" value="1"/>
</dbReference>
<dbReference type="PANTHER" id="PTHR48053">
    <property type="entry name" value="LEUCINE RICH REPEAT FAMILY PROTEIN, EXPRESSED"/>
    <property type="match status" value="1"/>
</dbReference>
<dbReference type="GO" id="GO:0009791">
    <property type="term" value="P:post-embryonic development"/>
    <property type="evidence" value="ECO:0007669"/>
    <property type="project" value="UniProtKB-ARBA"/>
</dbReference>
<dbReference type="FunFam" id="3.30.200.20:FF:000309">
    <property type="entry name" value="Leucine-rich repeat receptor protein kinase MSP1"/>
    <property type="match status" value="1"/>
</dbReference>
<keyword evidence="12" id="KW-0067">ATP-binding</keyword>
<dbReference type="SUPFAM" id="SSF52058">
    <property type="entry name" value="L domain-like"/>
    <property type="match status" value="2"/>
</dbReference>
<dbReference type="Pfam" id="PF13855">
    <property type="entry name" value="LRR_8"/>
    <property type="match status" value="2"/>
</dbReference>
<evidence type="ECO:0000313" key="23">
    <source>
        <dbReference type="Proteomes" id="UP000796880"/>
    </source>
</evidence>
<dbReference type="Gene3D" id="1.10.510.10">
    <property type="entry name" value="Transferase(Phosphotransferase) domain 1"/>
    <property type="match status" value="1"/>
</dbReference>
<feature type="chain" id="PRO_5035418502" description="non-specific serine/threonine protein kinase" evidence="20">
    <location>
        <begin position="32"/>
        <end position="1046"/>
    </location>
</feature>
<evidence type="ECO:0000256" key="1">
    <source>
        <dbReference type="ARBA" id="ARBA00004479"/>
    </source>
</evidence>
<evidence type="ECO:0000313" key="22">
    <source>
        <dbReference type="EMBL" id="KAF3445806.1"/>
    </source>
</evidence>
<dbReference type="SUPFAM" id="SSF56112">
    <property type="entry name" value="Protein kinase-like (PK-like)"/>
    <property type="match status" value="1"/>
</dbReference>
<dbReference type="InterPro" id="IPR000719">
    <property type="entry name" value="Prot_kinase_dom"/>
</dbReference>
<dbReference type="Pfam" id="PF00560">
    <property type="entry name" value="LRR_1"/>
    <property type="match status" value="6"/>
</dbReference>
<dbReference type="InterPro" id="IPR008266">
    <property type="entry name" value="Tyr_kinase_AS"/>
</dbReference>
<dbReference type="Pfam" id="PF00069">
    <property type="entry name" value="Pkinase"/>
    <property type="match status" value="1"/>
</dbReference>
<gene>
    <name evidence="22" type="ORF">FNV43_RR10983</name>
</gene>
<dbReference type="Gene3D" id="3.80.10.10">
    <property type="entry name" value="Ribonuclease Inhibitor"/>
    <property type="match status" value="5"/>
</dbReference>
<keyword evidence="23" id="KW-1185">Reference proteome</keyword>
<reference evidence="22" key="1">
    <citation type="submission" date="2020-03" db="EMBL/GenBank/DDBJ databases">
        <title>A high-quality chromosome-level genome assembly of a woody plant with both climbing and erect habits, Rhamnella rubrinervis.</title>
        <authorList>
            <person name="Lu Z."/>
            <person name="Yang Y."/>
            <person name="Zhu X."/>
            <person name="Sun Y."/>
        </authorList>
    </citation>
    <scope>NUCLEOTIDE SEQUENCE</scope>
    <source>
        <strain evidence="22">BYM</strain>
        <tissue evidence="22">Leaf</tissue>
    </source>
</reference>
<evidence type="ECO:0000256" key="2">
    <source>
        <dbReference type="ARBA" id="ARBA00012513"/>
    </source>
</evidence>
<dbReference type="FunFam" id="3.80.10.10:FF:000177">
    <property type="entry name" value="Leucine-rich repeat receptor-like serine/threonine-protein kinase At1g17230"/>
    <property type="match status" value="1"/>
</dbReference>
<dbReference type="Pfam" id="PF23598">
    <property type="entry name" value="LRR_14"/>
    <property type="match status" value="1"/>
</dbReference>
<evidence type="ECO:0000256" key="12">
    <source>
        <dbReference type="ARBA" id="ARBA00022840"/>
    </source>
</evidence>
<evidence type="ECO:0000256" key="20">
    <source>
        <dbReference type="SAM" id="SignalP"/>
    </source>
</evidence>
<keyword evidence="3" id="KW-0723">Serine/threonine-protein kinase</keyword>
<dbReference type="FunFam" id="3.80.10.10:FF:000453">
    <property type="entry name" value="Leucine-rich receptor-like protein kinase family protein"/>
    <property type="match status" value="2"/>
</dbReference>
<comment type="subcellular location">
    <subcellularLocation>
        <location evidence="1">Membrane</location>
        <topology evidence="1">Single-pass type I membrane protein</topology>
    </subcellularLocation>
</comment>
<comment type="caution">
    <text evidence="22">The sequence shown here is derived from an EMBL/GenBank/DDBJ whole genome shotgun (WGS) entry which is preliminary data.</text>
</comment>
<dbReference type="GO" id="GO:0006952">
    <property type="term" value="P:defense response"/>
    <property type="evidence" value="ECO:0007669"/>
    <property type="project" value="UniProtKB-ARBA"/>
</dbReference>
<evidence type="ECO:0000256" key="9">
    <source>
        <dbReference type="ARBA" id="ARBA00022737"/>
    </source>
</evidence>
<dbReference type="InterPro" id="IPR055414">
    <property type="entry name" value="LRR_R13L4/SHOC2-like"/>
</dbReference>
<dbReference type="FunFam" id="3.80.10.10:FF:000129">
    <property type="entry name" value="Leucine-rich repeat receptor-like kinase"/>
    <property type="match status" value="1"/>
</dbReference>
<dbReference type="SMART" id="SM00369">
    <property type="entry name" value="LRR_TYP"/>
    <property type="match status" value="11"/>
</dbReference>
<organism evidence="22 23">
    <name type="scientific">Rhamnella rubrinervis</name>
    <dbReference type="NCBI Taxonomy" id="2594499"/>
    <lineage>
        <taxon>Eukaryota</taxon>
        <taxon>Viridiplantae</taxon>
        <taxon>Streptophyta</taxon>
        <taxon>Embryophyta</taxon>
        <taxon>Tracheophyta</taxon>
        <taxon>Spermatophyta</taxon>
        <taxon>Magnoliopsida</taxon>
        <taxon>eudicotyledons</taxon>
        <taxon>Gunneridae</taxon>
        <taxon>Pentapetalae</taxon>
        <taxon>rosids</taxon>
        <taxon>fabids</taxon>
        <taxon>Rosales</taxon>
        <taxon>Rhamnaceae</taxon>
        <taxon>rhamnoid group</taxon>
        <taxon>Rhamneae</taxon>
        <taxon>Rhamnella</taxon>
    </lineage>
</organism>
<name>A0A8K0MH77_9ROSA</name>
<comment type="catalytic activity">
    <reaction evidence="17">
        <text>L-threonyl-[protein] + ATP = O-phospho-L-threonyl-[protein] + ADP + H(+)</text>
        <dbReference type="Rhea" id="RHEA:46608"/>
        <dbReference type="Rhea" id="RHEA-COMP:11060"/>
        <dbReference type="Rhea" id="RHEA-COMP:11605"/>
        <dbReference type="ChEBI" id="CHEBI:15378"/>
        <dbReference type="ChEBI" id="CHEBI:30013"/>
        <dbReference type="ChEBI" id="CHEBI:30616"/>
        <dbReference type="ChEBI" id="CHEBI:61977"/>
        <dbReference type="ChEBI" id="CHEBI:456216"/>
        <dbReference type="EC" id="2.7.11.1"/>
    </reaction>
</comment>
<evidence type="ECO:0000259" key="21">
    <source>
        <dbReference type="PROSITE" id="PS50011"/>
    </source>
</evidence>
<dbReference type="EMBL" id="VOIH02000005">
    <property type="protein sequence ID" value="KAF3445806.1"/>
    <property type="molecule type" value="Genomic_DNA"/>
</dbReference>
<dbReference type="InterPro" id="IPR003591">
    <property type="entry name" value="Leu-rich_rpt_typical-subtyp"/>
</dbReference>
<protein>
    <recommendedName>
        <fullName evidence="2">non-specific serine/threonine protein kinase</fullName>
        <ecNumber evidence="2">2.7.11.1</ecNumber>
    </recommendedName>
</protein>
<feature type="transmembrane region" description="Helical" evidence="19">
    <location>
        <begin position="698"/>
        <end position="717"/>
    </location>
</feature>
<comment type="catalytic activity">
    <reaction evidence="18">
        <text>L-seryl-[protein] + ATP = O-phospho-L-seryl-[protein] + ADP + H(+)</text>
        <dbReference type="Rhea" id="RHEA:17989"/>
        <dbReference type="Rhea" id="RHEA-COMP:9863"/>
        <dbReference type="Rhea" id="RHEA-COMP:11604"/>
        <dbReference type="ChEBI" id="CHEBI:15378"/>
        <dbReference type="ChEBI" id="CHEBI:29999"/>
        <dbReference type="ChEBI" id="CHEBI:30616"/>
        <dbReference type="ChEBI" id="CHEBI:83421"/>
        <dbReference type="ChEBI" id="CHEBI:456216"/>
        <dbReference type="EC" id="2.7.11.1"/>
    </reaction>
</comment>
<dbReference type="InterPro" id="IPR001611">
    <property type="entry name" value="Leu-rich_rpt"/>
</dbReference>
<evidence type="ECO:0000256" key="13">
    <source>
        <dbReference type="ARBA" id="ARBA00022989"/>
    </source>
</evidence>
<keyword evidence="10" id="KW-0547">Nucleotide-binding</keyword>
<dbReference type="InterPro" id="IPR011009">
    <property type="entry name" value="Kinase-like_dom_sf"/>
</dbReference>
<dbReference type="InterPro" id="IPR051716">
    <property type="entry name" value="Plant_RL_S/T_kinase"/>
</dbReference>
<proteinExistence type="predicted"/>
<dbReference type="EC" id="2.7.11.1" evidence="2"/>
<keyword evidence="7 19" id="KW-0812">Transmembrane</keyword>
<evidence type="ECO:0000256" key="16">
    <source>
        <dbReference type="ARBA" id="ARBA00023180"/>
    </source>
</evidence>
<dbReference type="Proteomes" id="UP000796880">
    <property type="component" value="Unassembled WGS sequence"/>
</dbReference>
<evidence type="ECO:0000256" key="18">
    <source>
        <dbReference type="ARBA" id="ARBA00048679"/>
    </source>
</evidence>
<dbReference type="InterPro" id="IPR032675">
    <property type="entry name" value="LRR_dom_sf"/>
</dbReference>
<feature type="signal peptide" evidence="20">
    <location>
        <begin position="1"/>
        <end position="31"/>
    </location>
</feature>
<dbReference type="AlphaFoldDB" id="A0A8K0MH77"/>
<keyword evidence="11" id="KW-0418">Kinase</keyword>
<evidence type="ECO:0000256" key="19">
    <source>
        <dbReference type="SAM" id="Phobius"/>
    </source>
</evidence>
<dbReference type="PROSITE" id="PS50011">
    <property type="entry name" value="PROTEIN_KINASE_DOM"/>
    <property type="match status" value="1"/>
</dbReference>
<dbReference type="SUPFAM" id="SSF52047">
    <property type="entry name" value="RNI-like"/>
    <property type="match status" value="1"/>
</dbReference>
<dbReference type="GO" id="GO:0051707">
    <property type="term" value="P:response to other organism"/>
    <property type="evidence" value="ECO:0007669"/>
    <property type="project" value="UniProtKB-ARBA"/>
</dbReference>
<evidence type="ECO:0000256" key="7">
    <source>
        <dbReference type="ARBA" id="ARBA00022692"/>
    </source>
</evidence>
<evidence type="ECO:0000256" key="5">
    <source>
        <dbReference type="ARBA" id="ARBA00022614"/>
    </source>
</evidence>
<feature type="domain" description="Protein kinase" evidence="21">
    <location>
        <begin position="761"/>
        <end position="1045"/>
    </location>
</feature>
<evidence type="ECO:0000256" key="15">
    <source>
        <dbReference type="ARBA" id="ARBA00023170"/>
    </source>
</evidence>
<keyword evidence="4" id="KW-0597">Phosphoprotein</keyword>
<keyword evidence="5" id="KW-0433">Leucine-rich repeat</keyword>
<evidence type="ECO:0000256" key="11">
    <source>
        <dbReference type="ARBA" id="ARBA00022777"/>
    </source>
</evidence>
<dbReference type="PANTHER" id="PTHR48053:SF163">
    <property type="entry name" value="MDIS1-INTERACTING RECEPTOR LIKE KINASE 2-LIKE"/>
    <property type="match status" value="1"/>
</dbReference>
<dbReference type="PROSITE" id="PS51450">
    <property type="entry name" value="LRR"/>
    <property type="match status" value="1"/>
</dbReference>
<dbReference type="GO" id="GO:0005524">
    <property type="term" value="F:ATP binding"/>
    <property type="evidence" value="ECO:0007669"/>
    <property type="project" value="UniProtKB-KW"/>
</dbReference>
<keyword evidence="9" id="KW-0677">Repeat</keyword>
<dbReference type="OrthoDB" id="676979at2759"/>
<evidence type="ECO:0000256" key="4">
    <source>
        <dbReference type="ARBA" id="ARBA00022553"/>
    </source>
</evidence>
<accession>A0A8K0MH77</accession>
<keyword evidence="15" id="KW-0675">Receptor</keyword>
<dbReference type="FunFam" id="1.10.510.10:FF:000445">
    <property type="entry name" value="MDIS1-interacting receptor like kinase 2"/>
    <property type="match status" value="1"/>
</dbReference>
<evidence type="ECO:0000256" key="3">
    <source>
        <dbReference type="ARBA" id="ARBA00022527"/>
    </source>
</evidence>